<dbReference type="InterPro" id="IPR000182">
    <property type="entry name" value="GNAT_dom"/>
</dbReference>
<name>A0AA95SPC3_9BURK</name>
<dbReference type="InterPro" id="IPR016181">
    <property type="entry name" value="Acyl_CoA_acyltransferase"/>
</dbReference>
<organism evidence="4 5">
    <name type="scientific">Paucibacter sediminis</name>
    <dbReference type="NCBI Taxonomy" id="3019553"/>
    <lineage>
        <taxon>Bacteria</taxon>
        <taxon>Pseudomonadati</taxon>
        <taxon>Pseudomonadota</taxon>
        <taxon>Betaproteobacteria</taxon>
        <taxon>Burkholderiales</taxon>
        <taxon>Sphaerotilaceae</taxon>
        <taxon>Roseateles</taxon>
    </lineage>
</organism>
<evidence type="ECO:0000256" key="1">
    <source>
        <dbReference type="ARBA" id="ARBA00022679"/>
    </source>
</evidence>
<dbReference type="GO" id="GO:0016747">
    <property type="term" value="F:acyltransferase activity, transferring groups other than amino-acyl groups"/>
    <property type="evidence" value="ECO:0007669"/>
    <property type="project" value="InterPro"/>
</dbReference>
<dbReference type="RefSeq" id="WP_285234730.1">
    <property type="nucleotide sequence ID" value="NZ_CP116346.1"/>
</dbReference>
<dbReference type="PANTHER" id="PTHR43877">
    <property type="entry name" value="AMINOALKYLPHOSPHONATE N-ACETYLTRANSFERASE-RELATED-RELATED"/>
    <property type="match status" value="1"/>
</dbReference>
<reference evidence="4" key="1">
    <citation type="submission" date="2023-01" db="EMBL/GenBank/DDBJ databases">
        <title>Whole genome sequence of Paucibacter sp. S2-9 isolated from pond sediment.</title>
        <authorList>
            <person name="Jung J.Y."/>
        </authorList>
    </citation>
    <scope>NUCLEOTIDE SEQUENCE</scope>
    <source>
        <strain evidence="4">S2-9</strain>
    </source>
</reference>
<dbReference type="InterPro" id="IPR050832">
    <property type="entry name" value="Bact_Acetyltransf"/>
</dbReference>
<keyword evidence="5" id="KW-1185">Reference proteome</keyword>
<keyword evidence="1" id="KW-0808">Transferase</keyword>
<dbReference type="AlphaFoldDB" id="A0AA95SPC3"/>
<sequence>MKSITPLDPRDFDAFSVYLNLHLQENGLPPSGYFQPLARAHSVFAPERADAFRQALQRPLDGPGWRRAWVARDPAGRICAHVDLRAHPEPHTEHRCLLGMGVRQDQRRRGLGASLLTLATDWARQTGLAWLDLQVLSQNAAAVALYRRCGFAAVGERPDMFRIDGHSLGYTSMSLSLKECP</sequence>
<dbReference type="Pfam" id="PF00583">
    <property type="entry name" value="Acetyltransf_1"/>
    <property type="match status" value="1"/>
</dbReference>
<keyword evidence="2" id="KW-0012">Acyltransferase</keyword>
<gene>
    <name evidence="4" type="ORF">PFX98_08340</name>
</gene>
<evidence type="ECO:0000313" key="5">
    <source>
        <dbReference type="Proteomes" id="UP001177769"/>
    </source>
</evidence>
<dbReference type="Proteomes" id="UP001177769">
    <property type="component" value="Chromosome"/>
</dbReference>
<dbReference type="EMBL" id="CP116346">
    <property type="protein sequence ID" value="WIT13612.1"/>
    <property type="molecule type" value="Genomic_DNA"/>
</dbReference>
<dbReference type="PROSITE" id="PS51186">
    <property type="entry name" value="GNAT"/>
    <property type="match status" value="1"/>
</dbReference>
<protein>
    <submittedName>
        <fullName evidence="4">GNAT family N-acetyltransferase</fullName>
    </submittedName>
</protein>
<evidence type="ECO:0000259" key="3">
    <source>
        <dbReference type="PROSITE" id="PS51186"/>
    </source>
</evidence>
<proteinExistence type="predicted"/>
<evidence type="ECO:0000313" key="4">
    <source>
        <dbReference type="EMBL" id="WIT13612.1"/>
    </source>
</evidence>
<evidence type="ECO:0000256" key="2">
    <source>
        <dbReference type="ARBA" id="ARBA00023315"/>
    </source>
</evidence>
<dbReference type="KEGG" id="pais:PFX98_08340"/>
<dbReference type="CDD" id="cd04301">
    <property type="entry name" value="NAT_SF"/>
    <property type="match status" value="1"/>
</dbReference>
<dbReference type="SUPFAM" id="SSF55729">
    <property type="entry name" value="Acyl-CoA N-acyltransferases (Nat)"/>
    <property type="match status" value="1"/>
</dbReference>
<accession>A0AA95SPC3</accession>
<feature type="domain" description="N-acetyltransferase" evidence="3">
    <location>
        <begin position="23"/>
        <end position="178"/>
    </location>
</feature>
<dbReference type="Gene3D" id="3.40.630.30">
    <property type="match status" value="1"/>
</dbReference>